<dbReference type="InParanoid" id="H3BWD1"/>
<comment type="subcellular location">
    <subcellularLocation>
        <location evidence="1 7">Secreted</location>
    </subcellularLocation>
</comment>
<comment type="function">
    <text evidence="7">The cytotoxic action of BPI is limited to many species of Gram-negative bacteria; this specificity may be explained by a strong affinity of the very basic N-terminal half for the negatively charged lipopolysaccharides that are unique to the Gram-negative bacterial outer envelope.</text>
</comment>
<dbReference type="STRING" id="99883.ENSTNIP00000000293"/>
<dbReference type="InterPro" id="IPR017942">
    <property type="entry name" value="Lipid-bd_serum_glycop_N"/>
</dbReference>
<feature type="domain" description="Lipid-binding serum glycoprotein C-terminal" evidence="9">
    <location>
        <begin position="266"/>
        <end position="468"/>
    </location>
</feature>
<dbReference type="SUPFAM" id="SSF55394">
    <property type="entry name" value="Bactericidal permeability-increasing protein, BPI"/>
    <property type="match status" value="2"/>
</dbReference>
<evidence type="ECO:0000256" key="1">
    <source>
        <dbReference type="ARBA" id="ARBA00004613"/>
    </source>
</evidence>
<keyword evidence="7" id="KW-0399">Innate immunity</keyword>
<dbReference type="Pfam" id="PF02886">
    <property type="entry name" value="LBP_BPI_CETP_C"/>
    <property type="match status" value="1"/>
</dbReference>
<dbReference type="FunFam" id="3.15.20.10:FF:000001">
    <property type="entry name" value="Phospholipid transfer protein"/>
    <property type="match status" value="1"/>
</dbReference>
<dbReference type="AlphaFoldDB" id="H3BWD1"/>
<evidence type="ECO:0000313" key="11">
    <source>
        <dbReference type="Proteomes" id="UP000007303"/>
    </source>
</evidence>
<comment type="subunit">
    <text evidence="7">Monomer. Homodimer; disulfide-linked.</text>
</comment>
<keyword evidence="7" id="KW-0391">Immunity</keyword>
<reference evidence="11" key="1">
    <citation type="journal article" date="2004" name="Nature">
        <title>Genome duplication in the teleost fish Tetraodon nigroviridis reveals the early vertebrate proto-karyotype.</title>
        <authorList>
            <person name="Jaillon O."/>
            <person name="Aury J.-M."/>
            <person name="Brunet F."/>
            <person name="Petit J.-L."/>
            <person name="Stange-Thomann N."/>
            <person name="Mauceli E."/>
            <person name="Bouneau L."/>
            <person name="Fischer C."/>
            <person name="Ozouf-Costaz C."/>
            <person name="Bernot A."/>
            <person name="Nicaud S."/>
            <person name="Jaffe D."/>
            <person name="Fisher S."/>
            <person name="Lutfalla G."/>
            <person name="Dossat C."/>
            <person name="Segurens B."/>
            <person name="Dasilva C."/>
            <person name="Salanoubat M."/>
            <person name="Levy M."/>
            <person name="Boudet N."/>
            <person name="Castellano S."/>
            <person name="Anthouard V."/>
            <person name="Jubin C."/>
            <person name="Castelli V."/>
            <person name="Katinka M."/>
            <person name="Vacherie B."/>
            <person name="Biemont C."/>
            <person name="Skalli Z."/>
            <person name="Cattolico L."/>
            <person name="Poulain J."/>
            <person name="De Berardinis V."/>
            <person name="Cruaud C."/>
            <person name="Duprat S."/>
            <person name="Brottier P."/>
            <person name="Coutanceau J.-P."/>
            <person name="Gouzy J."/>
            <person name="Parra G."/>
            <person name="Lardier G."/>
            <person name="Chapple C."/>
            <person name="McKernan K.J."/>
            <person name="McEwan P."/>
            <person name="Bosak S."/>
            <person name="Kellis M."/>
            <person name="Volff J.-N."/>
            <person name="Guigo R."/>
            <person name="Zody M.C."/>
            <person name="Mesirov J."/>
            <person name="Lindblad-Toh K."/>
            <person name="Birren B."/>
            <person name="Nusbaum C."/>
            <person name="Kahn D."/>
            <person name="Robinson-Rechavi M."/>
            <person name="Laudet V."/>
            <person name="Schachter V."/>
            <person name="Quetier F."/>
            <person name="Saurin W."/>
            <person name="Scarpelli C."/>
            <person name="Wincker P."/>
            <person name="Lander E.S."/>
            <person name="Weissenbach J."/>
            <person name="Roest Crollius H."/>
        </authorList>
    </citation>
    <scope>NUCLEOTIDE SEQUENCE [LARGE SCALE GENOMIC DNA]</scope>
</reference>
<evidence type="ECO:0000259" key="9">
    <source>
        <dbReference type="SMART" id="SM00329"/>
    </source>
</evidence>
<dbReference type="InterPro" id="IPR001124">
    <property type="entry name" value="Lipid-bd_serum_glycop_C"/>
</dbReference>
<dbReference type="FunFam" id="3.15.10.10:FF:000001">
    <property type="entry name" value="phospholipid transfer protein-like"/>
    <property type="match status" value="1"/>
</dbReference>
<keyword evidence="7" id="KW-0044">Antibiotic</keyword>
<dbReference type="PANTHER" id="PTHR10504:SF132">
    <property type="entry name" value="BACTERICIDAL PERMEABILITY-INCREASING PROTEIN"/>
    <property type="match status" value="1"/>
</dbReference>
<dbReference type="GO" id="GO:0045087">
    <property type="term" value="P:innate immune response"/>
    <property type="evidence" value="ECO:0007669"/>
    <property type="project" value="UniProtKB-UniRule"/>
</dbReference>
<sequence length="480" mass="52600">FCNWGHLRRLGLHPLHRRAHRGVQVALSSKALQYGASAGPQWVTEKLKNISLPDISGEMFILVDTLYYTLTGITIENLEIPEPSVEFYPESTGLKTSVSGLGVALRGGWMTTYACYRHDGGSFQIAVVDVAVTSVVRLGREVDGHPLVTSVSCEAHVGDVHMNFEGGARNSWIFQPFVHQLAGRLRGEMEEKICPSLEDSIAKFDYHLLAINISIDVNKDLTLDLSLTDEPVVDVSSLNVGLKGAIYSSKTHAEPPFEPQDFTMAEQPDFMLSLGVSEYTLNSALYAYYSAGLLQVFINESMVPSYSPVHLNTSSVGAFIPQLPEMYPDLLMDLQVYAREVPLVSFQPGLLQLDLQGAVKAFAVQRNGTQIPLFTLNTDSKFSGKVWISGGRVKGSVELNNLTLTLEATEIGQFETGKLEKFAGIGARLAMSKLNRLLGEGVDLPRLKQAELVNTTLEVEKGFVTILTDAQISLPDGMFN</sequence>
<dbReference type="Gene3D" id="3.15.10.10">
    <property type="entry name" value="Bactericidal permeability-increasing protein, domain 1"/>
    <property type="match status" value="1"/>
</dbReference>
<dbReference type="PANTHER" id="PTHR10504">
    <property type="entry name" value="BACTERICIDAL PERMEABILITY-INCREASING BPI PROTEIN-RELATED"/>
    <property type="match status" value="1"/>
</dbReference>
<dbReference type="FunCoup" id="H3BWD1">
    <property type="interactions" value="167"/>
</dbReference>
<dbReference type="GeneTree" id="ENSGT01150000286994"/>
<dbReference type="Pfam" id="PF01273">
    <property type="entry name" value="LBP_BPI_CETP"/>
    <property type="match status" value="1"/>
</dbReference>
<dbReference type="OMA" id="GKMWIAD"/>
<dbReference type="GO" id="GO:0005615">
    <property type="term" value="C:extracellular space"/>
    <property type="evidence" value="ECO:0007669"/>
    <property type="project" value="UniProtKB-UniRule"/>
</dbReference>
<name>H3BWD1_TETNG</name>
<dbReference type="SMART" id="SM00328">
    <property type="entry name" value="BPI1"/>
    <property type="match status" value="1"/>
</dbReference>
<dbReference type="InterPro" id="IPR017943">
    <property type="entry name" value="Bactericidal_perm-incr_a/b_dom"/>
</dbReference>
<evidence type="ECO:0000256" key="7">
    <source>
        <dbReference type="RuleBase" id="RU369039"/>
    </source>
</evidence>
<feature type="domain" description="Lipid-binding serum glycoprotein N-terminal" evidence="8">
    <location>
        <begin position="26"/>
        <end position="251"/>
    </location>
</feature>
<evidence type="ECO:0000259" key="8">
    <source>
        <dbReference type="SMART" id="SM00328"/>
    </source>
</evidence>
<reference evidence="10" key="3">
    <citation type="submission" date="2025-09" db="UniProtKB">
        <authorList>
            <consortium name="Ensembl"/>
        </authorList>
    </citation>
    <scope>IDENTIFICATION</scope>
</reference>
<accession>H3BWD1</accession>
<dbReference type="GO" id="GO:0050829">
    <property type="term" value="P:defense response to Gram-negative bacterium"/>
    <property type="evidence" value="ECO:0007669"/>
    <property type="project" value="UniProtKB-UniRule"/>
</dbReference>
<reference evidence="10" key="2">
    <citation type="submission" date="2025-08" db="UniProtKB">
        <authorList>
            <consortium name="Ensembl"/>
        </authorList>
    </citation>
    <scope>IDENTIFICATION</scope>
</reference>
<dbReference type="GO" id="GO:0008289">
    <property type="term" value="F:lipid binding"/>
    <property type="evidence" value="ECO:0007669"/>
    <property type="project" value="InterPro"/>
</dbReference>
<evidence type="ECO:0000256" key="3">
    <source>
        <dbReference type="ARBA" id="ARBA00022525"/>
    </source>
</evidence>
<keyword evidence="7" id="KW-0929">Antimicrobial</keyword>
<protein>
    <recommendedName>
        <fullName evidence="7">Bactericidal permeability-increasing protein</fullName>
        <shortName evidence="7">BPI</shortName>
    </recommendedName>
</protein>
<keyword evidence="3 7" id="KW-0964">Secreted</keyword>
<dbReference type="SMART" id="SM00329">
    <property type="entry name" value="BPI2"/>
    <property type="match status" value="1"/>
</dbReference>
<proteinExistence type="inferred from homology"/>
<dbReference type="InterPro" id="IPR030675">
    <property type="entry name" value="BPI/LBP"/>
</dbReference>
<keyword evidence="5 7" id="KW-0325">Glycoprotein</keyword>
<feature type="disulfide bond" evidence="6">
    <location>
        <begin position="153"/>
        <end position="194"/>
    </location>
</feature>
<dbReference type="PIRSF" id="PIRSF002417">
    <property type="entry name" value="Lipid_binding_protein"/>
    <property type="match status" value="1"/>
</dbReference>
<dbReference type="Proteomes" id="UP000007303">
    <property type="component" value="Unassembled WGS sequence"/>
</dbReference>
<keyword evidence="4 6" id="KW-1015">Disulfide bond</keyword>
<evidence type="ECO:0000256" key="2">
    <source>
        <dbReference type="ARBA" id="ARBA00007292"/>
    </source>
</evidence>
<comment type="similarity">
    <text evidence="2">Belongs to the BPI/LBP/Plunc superfamily. BPI/LBP family.</text>
</comment>
<keyword evidence="11" id="KW-1185">Reference proteome</keyword>
<dbReference type="Gene3D" id="3.15.20.10">
    <property type="entry name" value="Bactericidal permeability-increasing protein, domain 2"/>
    <property type="match status" value="1"/>
</dbReference>
<dbReference type="Ensembl" id="ENSTNIT00000001235.1">
    <property type="protein sequence ID" value="ENSTNIP00000000293.1"/>
    <property type="gene ID" value="ENSTNIG00000012007.1"/>
</dbReference>
<evidence type="ECO:0000256" key="6">
    <source>
        <dbReference type="PIRSR" id="PIRSR002417-50"/>
    </source>
</evidence>
<evidence type="ECO:0000256" key="4">
    <source>
        <dbReference type="ARBA" id="ARBA00023157"/>
    </source>
</evidence>
<comment type="domain">
    <text evidence="7">The N- and C-terminal barrels adopt an identical fold despite having only 13% of conserved residues.</text>
</comment>
<dbReference type="InterPro" id="IPR032942">
    <property type="entry name" value="BPI/LBP/Plunc"/>
</dbReference>
<organism evidence="10 11">
    <name type="scientific">Tetraodon nigroviridis</name>
    <name type="common">Spotted green pufferfish</name>
    <name type="synonym">Chelonodon nigroviridis</name>
    <dbReference type="NCBI Taxonomy" id="99883"/>
    <lineage>
        <taxon>Eukaryota</taxon>
        <taxon>Metazoa</taxon>
        <taxon>Chordata</taxon>
        <taxon>Craniata</taxon>
        <taxon>Vertebrata</taxon>
        <taxon>Euteleostomi</taxon>
        <taxon>Actinopterygii</taxon>
        <taxon>Neopterygii</taxon>
        <taxon>Teleostei</taxon>
        <taxon>Neoteleostei</taxon>
        <taxon>Acanthomorphata</taxon>
        <taxon>Eupercaria</taxon>
        <taxon>Tetraodontiformes</taxon>
        <taxon>Tetradontoidea</taxon>
        <taxon>Tetraodontidae</taxon>
        <taxon>Tetraodon</taxon>
    </lineage>
</organism>
<evidence type="ECO:0000313" key="10">
    <source>
        <dbReference type="Ensembl" id="ENSTNIP00000000293.1"/>
    </source>
</evidence>
<evidence type="ECO:0000256" key="5">
    <source>
        <dbReference type="ARBA" id="ARBA00023180"/>
    </source>
</evidence>
<comment type="domain">
    <text evidence="7">The N-terminal region may be exposed to the interior of the granule, whereas the C-terminal portion may be embedded in the membrane. During phagocytosis and degranulation, proteases may be released and activated and cleave BPI at the junction of the N- and C-terminal portions of the molecule, providing controlled release of the N-terminal antibacterial fragment when bacteria are ingested.</text>
</comment>
<keyword evidence="7" id="KW-0732">Signal</keyword>